<dbReference type="InterPro" id="IPR015946">
    <property type="entry name" value="KH_dom-like_a/b"/>
</dbReference>
<comment type="caution">
    <text evidence="1">The sequence shown here is derived from an EMBL/GenBank/DDBJ whole genome shotgun (WGS) entry which is preliminary data.</text>
</comment>
<dbReference type="Pfam" id="PF02566">
    <property type="entry name" value="OsmC"/>
    <property type="match status" value="1"/>
</dbReference>
<dbReference type="EMBL" id="JBHUOZ010000003">
    <property type="protein sequence ID" value="MFD2921058.1"/>
    <property type="molecule type" value="Genomic_DNA"/>
</dbReference>
<dbReference type="Gene3D" id="3.30.300.20">
    <property type="match status" value="1"/>
</dbReference>
<accession>A0ABW6A6T6</accession>
<name>A0ABW6A6T6_9BACT</name>
<evidence type="ECO:0000313" key="1">
    <source>
        <dbReference type="EMBL" id="MFD2921058.1"/>
    </source>
</evidence>
<dbReference type="InterPro" id="IPR036102">
    <property type="entry name" value="OsmC/Ohrsf"/>
</dbReference>
<dbReference type="GO" id="GO:0004601">
    <property type="term" value="F:peroxidase activity"/>
    <property type="evidence" value="ECO:0007669"/>
    <property type="project" value="UniProtKB-KW"/>
</dbReference>
<gene>
    <name evidence="1" type="ORF">ACFS6H_15135</name>
</gene>
<organism evidence="1 2">
    <name type="scientific">Terrimonas rubra</name>
    <dbReference type="NCBI Taxonomy" id="1035890"/>
    <lineage>
        <taxon>Bacteria</taxon>
        <taxon>Pseudomonadati</taxon>
        <taxon>Bacteroidota</taxon>
        <taxon>Chitinophagia</taxon>
        <taxon>Chitinophagales</taxon>
        <taxon>Chitinophagaceae</taxon>
        <taxon>Terrimonas</taxon>
    </lineage>
</organism>
<protein>
    <submittedName>
        <fullName evidence="1">OsmC family protein</fullName>
        <ecNumber evidence="1">1.11.1.-</ecNumber>
    </submittedName>
</protein>
<evidence type="ECO:0000313" key="2">
    <source>
        <dbReference type="Proteomes" id="UP001597511"/>
    </source>
</evidence>
<keyword evidence="1" id="KW-0560">Oxidoreductase</keyword>
<dbReference type="Proteomes" id="UP001597511">
    <property type="component" value="Unassembled WGS sequence"/>
</dbReference>
<dbReference type="PANTHER" id="PTHR39624:SF2">
    <property type="entry name" value="OSMC-LIKE PROTEIN"/>
    <property type="match status" value="1"/>
</dbReference>
<proteinExistence type="predicted"/>
<dbReference type="InterPro" id="IPR003718">
    <property type="entry name" value="OsmC/Ohr_fam"/>
</dbReference>
<dbReference type="RefSeq" id="WP_386100624.1">
    <property type="nucleotide sequence ID" value="NZ_JBHUOZ010000003.1"/>
</dbReference>
<dbReference type="EC" id="1.11.1.-" evidence="1"/>
<keyword evidence="1" id="KW-0575">Peroxidase</keyword>
<reference evidence="2" key="1">
    <citation type="journal article" date="2019" name="Int. J. Syst. Evol. Microbiol.">
        <title>The Global Catalogue of Microorganisms (GCM) 10K type strain sequencing project: providing services to taxonomists for standard genome sequencing and annotation.</title>
        <authorList>
            <consortium name="The Broad Institute Genomics Platform"/>
            <consortium name="The Broad Institute Genome Sequencing Center for Infectious Disease"/>
            <person name="Wu L."/>
            <person name="Ma J."/>
        </authorList>
    </citation>
    <scope>NUCLEOTIDE SEQUENCE [LARGE SCALE GENOMIC DNA]</scope>
    <source>
        <strain evidence="2">KCTC 23299</strain>
    </source>
</reference>
<dbReference type="SUPFAM" id="SSF82784">
    <property type="entry name" value="OsmC-like"/>
    <property type="match status" value="1"/>
</dbReference>
<dbReference type="PANTHER" id="PTHR39624">
    <property type="entry name" value="PROTEIN INVOLVED IN RIMO-MEDIATED BETA-METHYLTHIOLATION OF RIBOSOMAL PROTEIN S12 YCAO"/>
    <property type="match status" value="1"/>
</dbReference>
<keyword evidence="2" id="KW-1185">Reference proteome</keyword>
<sequence length="139" mass="15173">MTANVIYNKDLRTTCTHLKSGSHFETDAPTDNNGKGERFSPTDLLATSLAACMVTVMGIKARTMGFDLENVKVEVLKNMKAEPRRVGGIDLVFHIPEALAGIDAKTITILKHTGHTCPVAKSLHPDIEINIDWGAWSDN</sequence>